<keyword evidence="7" id="KW-1185">Reference proteome</keyword>
<dbReference type="Pfam" id="PF05577">
    <property type="entry name" value="Peptidase_S28"/>
    <property type="match status" value="1"/>
</dbReference>
<dbReference type="GO" id="GO:0006508">
    <property type="term" value="P:proteolysis"/>
    <property type="evidence" value="ECO:0007669"/>
    <property type="project" value="UniProtKB-KW"/>
</dbReference>
<keyword evidence="4" id="KW-0378">Hydrolase</keyword>
<gene>
    <name evidence="6" type="ORF">OBRU01_08017</name>
</gene>
<evidence type="ECO:0000256" key="2">
    <source>
        <dbReference type="ARBA" id="ARBA00022670"/>
    </source>
</evidence>
<dbReference type="InterPro" id="IPR029058">
    <property type="entry name" value="AB_hydrolase_fold"/>
</dbReference>
<dbReference type="GO" id="GO:0070008">
    <property type="term" value="F:serine-type exopeptidase activity"/>
    <property type="evidence" value="ECO:0007669"/>
    <property type="project" value="InterPro"/>
</dbReference>
<comment type="caution">
    <text evidence="6">The sequence shown here is derived from an EMBL/GenBank/DDBJ whole genome shotgun (WGS) entry which is preliminary data.</text>
</comment>
<keyword evidence="5" id="KW-0325">Glycoprotein</keyword>
<organism evidence="6 7">
    <name type="scientific">Operophtera brumata</name>
    <name type="common">Winter moth</name>
    <name type="synonym">Phalaena brumata</name>
    <dbReference type="NCBI Taxonomy" id="104452"/>
    <lineage>
        <taxon>Eukaryota</taxon>
        <taxon>Metazoa</taxon>
        <taxon>Ecdysozoa</taxon>
        <taxon>Arthropoda</taxon>
        <taxon>Hexapoda</taxon>
        <taxon>Insecta</taxon>
        <taxon>Pterygota</taxon>
        <taxon>Neoptera</taxon>
        <taxon>Endopterygota</taxon>
        <taxon>Lepidoptera</taxon>
        <taxon>Glossata</taxon>
        <taxon>Ditrysia</taxon>
        <taxon>Geometroidea</taxon>
        <taxon>Geometridae</taxon>
        <taxon>Larentiinae</taxon>
        <taxon>Operophtera</taxon>
    </lineage>
</organism>
<sequence>MENGTKLLKEEEEICDDTNMDKIENQQAFILLKAVSLQYFSVQYGNILTIQKACEQIIRSSRIFTDKYNFLSTWDHEKQCFNYELSSLMELIQKIYWWWLFTYQECTEFGYFETFDMSFTDNVPLDFFYNVCKALFGVEFDEKRINEGINRTNEMYGGQHPNVTKVVFVNGELDPWHKLSILEDLSPDSPAKVIPFASHCQDLRADSPTDPKELKDARKYIKDLVKKWIKHDETS</sequence>
<dbReference type="Proteomes" id="UP000037510">
    <property type="component" value="Unassembled WGS sequence"/>
</dbReference>
<evidence type="ECO:0000313" key="7">
    <source>
        <dbReference type="Proteomes" id="UP000037510"/>
    </source>
</evidence>
<protein>
    <submittedName>
        <fullName evidence="6">Putative serine protease K12H4.7</fullName>
    </submittedName>
</protein>
<dbReference type="Gene3D" id="3.40.50.1820">
    <property type="entry name" value="alpha/beta hydrolase"/>
    <property type="match status" value="1"/>
</dbReference>
<dbReference type="EMBL" id="JTDY01001016">
    <property type="protein sequence ID" value="KOB75119.1"/>
    <property type="molecule type" value="Genomic_DNA"/>
</dbReference>
<evidence type="ECO:0000256" key="4">
    <source>
        <dbReference type="ARBA" id="ARBA00022801"/>
    </source>
</evidence>
<keyword evidence="2 6" id="KW-0645">Protease</keyword>
<dbReference type="GO" id="GO:0008239">
    <property type="term" value="F:dipeptidyl-peptidase activity"/>
    <property type="evidence" value="ECO:0007669"/>
    <property type="project" value="TreeGrafter"/>
</dbReference>
<proteinExistence type="inferred from homology"/>
<name>A0A0L7LIC5_OPEBR</name>
<dbReference type="InterPro" id="IPR008758">
    <property type="entry name" value="Peptidase_S28"/>
</dbReference>
<comment type="similarity">
    <text evidence="1">Belongs to the peptidase S28 family.</text>
</comment>
<evidence type="ECO:0000313" key="6">
    <source>
        <dbReference type="EMBL" id="KOB75119.1"/>
    </source>
</evidence>
<accession>A0A0L7LIC5</accession>
<keyword evidence="3" id="KW-0732">Signal</keyword>
<evidence type="ECO:0000256" key="5">
    <source>
        <dbReference type="ARBA" id="ARBA00023180"/>
    </source>
</evidence>
<dbReference type="AlphaFoldDB" id="A0A0L7LIC5"/>
<reference evidence="6 7" key="1">
    <citation type="journal article" date="2015" name="Genome Biol. Evol.">
        <title>The genome of winter moth (Operophtera brumata) provides a genomic perspective on sexual dimorphism and phenology.</title>
        <authorList>
            <person name="Derks M.F."/>
            <person name="Smit S."/>
            <person name="Salis L."/>
            <person name="Schijlen E."/>
            <person name="Bossers A."/>
            <person name="Mateman C."/>
            <person name="Pijl A.S."/>
            <person name="de Ridder D."/>
            <person name="Groenen M.A."/>
            <person name="Visser M.E."/>
            <person name="Megens H.J."/>
        </authorList>
    </citation>
    <scope>NUCLEOTIDE SEQUENCE [LARGE SCALE GENOMIC DNA]</scope>
    <source>
        <strain evidence="6">WM2013NL</strain>
        <tissue evidence="6">Head and thorax</tissue>
    </source>
</reference>
<evidence type="ECO:0000256" key="3">
    <source>
        <dbReference type="ARBA" id="ARBA00022729"/>
    </source>
</evidence>
<dbReference type="PANTHER" id="PTHR11010:SF5">
    <property type="entry name" value="RE36938P-RELATED"/>
    <property type="match status" value="1"/>
</dbReference>
<evidence type="ECO:0000256" key="1">
    <source>
        <dbReference type="ARBA" id="ARBA00011079"/>
    </source>
</evidence>
<dbReference type="PANTHER" id="PTHR11010">
    <property type="entry name" value="PROTEASE S28 PRO-X CARBOXYPEPTIDASE-RELATED"/>
    <property type="match status" value="1"/>
</dbReference>